<dbReference type="AlphaFoldDB" id="A0A183HJW0"/>
<accession>A0A183HJW0</accession>
<name>A0A183HJW0_9BILA</name>
<evidence type="ECO:0000313" key="3">
    <source>
        <dbReference type="WBParaSite" id="OFLC_0000777101-mRNA-1"/>
    </source>
</evidence>
<evidence type="ECO:0000313" key="1">
    <source>
        <dbReference type="EMBL" id="OZC10848.1"/>
    </source>
</evidence>
<sequence length="129" mass="14181">MADDVQDVCIAGISPSLDLQSLSAARDYARKLQSVGEFRAVARHTSAKWTTMHVGSAESACKECVLHRRRTKQIALERKNFCTSLCVFFVYEPSDVVRPPGIMKSGGPPSLSIHPSVHVFSLYCITNVV</sequence>
<organism evidence="3">
    <name type="scientific">Onchocerca flexuosa</name>
    <dbReference type="NCBI Taxonomy" id="387005"/>
    <lineage>
        <taxon>Eukaryota</taxon>
        <taxon>Metazoa</taxon>
        <taxon>Ecdysozoa</taxon>
        <taxon>Nematoda</taxon>
        <taxon>Chromadorea</taxon>
        <taxon>Rhabditida</taxon>
        <taxon>Spirurina</taxon>
        <taxon>Spiruromorpha</taxon>
        <taxon>Filarioidea</taxon>
        <taxon>Onchocercidae</taxon>
        <taxon>Onchocerca</taxon>
    </lineage>
</organism>
<dbReference type="WBParaSite" id="OFLC_0000777101-mRNA-1">
    <property type="protein sequence ID" value="OFLC_0000777101-mRNA-1"/>
    <property type="gene ID" value="OFLC_0000777101"/>
</dbReference>
<keyword evidence="2" id="KW-1185">Reference proteome</keyword>
<evidence type="ECO:0000313" key="2">
    <source>
        <dbReference type="Proteomes" id="UP000242913"/>
    </source>
</evidence>
<dbReference type="Proteomes" id="UP000242913">
    <property type="component" value="Unassembled WGS sequence"/>
</dbReference>
<protein>
    <submittedName>
        <fullName evidence="1 3">Uncharacterized protein</fullName>
    </submittedName>
</protein>
<reference evidence="1 2" key="1">
    <citation type="submission" date="2015-12" db="EMBL/GenBank/DDBJ databases">
        <title>Draft genome of the nematode, Onchocerca flexuosa.</title>
        <authorList>
            <person name="Mitreva M."/>
        </authorList>
    </citation>
    <scope>NUCLEOTIDE SEQUENCE [LARGE SCALE GENOMIC DNA]</scope>
    <source>
        <strain evidence="1">Red Deer</strain>
    </source>
</reference>
<dbReference type="EMBL" id="KZ269983">
    <property type="protein sequence ID" value="OZC10848.1"/>
    <property type="molecule type" value="Genomic_DNA"/>
</dbReference>
<proteinExistence type="predicted"/>
<reference evidence="3" key="2">
    <citation type="submission" date="2016-06" db="UniProtKB">
        <authorList>
            <consortium name="WormBaseParasite"/>
        </authorList>
    </citation>
    <scope>IDENTIFICATION</scope>
</reference>
<gene>
    <name evidence="1" type="ORF">X798_01992</name>
</gene>